<reference evidence="2" key="1">
    <citation type="journal article" date="2022" name="Int. J. Mol. Sci.">
        <title>Draft Genome of Tanacetum Coccineum: Genomic Comparison of Closely Related Tanacetum-Family Plants.</title>
        <authorList>
            <person name="Yamashiro T."/>
            <person name="Shiraishi A."/>
            <person name="Nakayama K."/>
            <person name="Satake H."/>
        </authorList>
    </citation>
    <scope>NUCLEOTIDE SEQUENCE</scope>
</reference>
<proteinExistence type="predicted"/>
<keyword evidence="3" id="KW-1185">Reference proteome</keyword>
<feature type="compositionally biased region" description="Polar residues" evidence="1">
    <location>
        <begin position="42"/>
        <end position="60"/>
    </location>
</feature>
<accession>A0ABQ4Z0E7</accession>
<evidence type="ECO:0000313" key="3">
    <source>
        <dbReference type="Proteomes" id="UP001151760"/>
    </source>
</evidence>
<protein>
    <recommendedName>
        <fullName evidence="4">Reverse transcriptase domain-containing protein</fullName>
    </recommendedName>
</protein>
<evidence type="ECO:0008006" key="4">
    <source>
        <dbReference type="Google" id="ProtNLM"/>
    </source>
</evidence>
<name>A0ABQ4Z0E7_9ASTR</name>
<gene>
    <name evidence="2" type="ORF">Tco_0750120</name>
</gene>
<organism evidence="2 3">
    <name type="scientific">Tanacetum coccineum</name>
    <dbReference type="NCBI Taxonomy" id="301880"/>
    <lineage>
        <taxon>Eukaryota</taxon>
        <taxon>Viridiplantae</taxon>
        <taxon>Streptophyta</taxon>
        <taxon>Embryophyta</taxon>
        <taxon>Tracheophyta</taxon>
        <taxon>Spermatophyta</taxon>
        <taxon>Magnoliopsida</taxon>
        <taxon>eudicotyledons</taxon>
        <taxon>Gunneridae</taxon>
        <taxon>Pentapetalae</taxon>
        <taxon>asterids</taxon>
        <taxon>campanulids</taxon>
        <taxon>Asterales</taxon>
        <taxon>Asteraceae</taxon>
        <taxon>Asteroideae</taxon>
        <taxon>Anthemideae</taxon>
        <taxon>Anthemidinae</taxon>
        <taxon>Tanacetum</taxon>
    </lineage>
</organism>
<evidence type="ECO:0000256" key="1">
    <source>
        <dbReference type="SAM" id="MobiDB-lite"/>
    </source>
</evidence>
<evidence type="ECO:0000313" key="2">
    <source>
        <dbReference type="EMBL" id="GJS83579.1"/>
    </source>
</evidence>
<dbReference type="Proteomes" id="UP001151760">
    <property type="component" value="Unassembled WGS sequence"/>
</dbReference>
<comment type="caution">
    <text evidence="2">The sequence shown here is derived from an EMBL/GenBank/DDBJ whole genome shotgun (WGS) entry which is preliminary data.</text>
</comment>
<feature type="region of interest" description="Disordered" evidence="1">
    <location>
        <begin position="1"/>
        <end position="73"/>
    </location>
</feature>
<reference evidence="2" key="2">
    <citation type="submission" date="2022-01" db="EMBL/GenBank/DDBJ databases">
        <authorList>
            <person name="Yamashiro T."/>
            <person name="Shiraishi A."/>
            <person name="Satake H."/>
            <person name="Nakayama K."/>
        </authorList>
    </citation>
    <scope>NUCLEOTIDE SEQUENCE</scope>
</reference>
<dbReference type="EMBL" id="BQNB010010912">
    <property type="protein sequence ID" value="GJS83579.1"/>
    <property type="molecule type" value="Genomic_DNA"/>
</dbReference>
<sequence length="135" mass="14629">MAPTMTTRNAGRRTAAPQGGRTGGQTGKGGRRTEYQGGQGDHISNQGINRSRNNNTTNDIIQEDDRNANLGNGRNGCSYKEFVTCKPKDFDGKGGAVAYIRWVEKMEAIQDINGCGDNQKVKYSAGSRTGRALTW</sequence>